<evidence type="ECO:0000313" key="2">
    <source>
        <dbReference type="Proteomes" id="UP001231915"/>
    </source>
</evidence>
<keyword evidence="2" id="KW-1185">Reference proteome</keyword>
<dbReference type="EMBL" id="JASJUT010000003">
    <property type="protein sequence ID" value="MDK2595436.1"/>
    <property type="molecule type" value="Genomic_DNA"/>
</dbReference>
<accession>A0ABT7EK47</accession>
<reference evidence="1 2" key="1">
    <citation type="submission" date="2023-05" db="EMBL/GenBank/DDBJ databases">
        <title>Pseudoalteromonas ardens sp. nov., Pseudoalteromonas obscura sp. nov., and Pseudoalteromonas umbrosa sp. nov., isolated from the coral Montipora capitata.</title>
        <authorList>
            <person name="Thomas E.M."/>
            <person name="Smith E.M."/>
            <person name="Papke E."/>
            <person name="Shlafstein M.D."/>
            <person name="Oline D.K."/>
            <person name="Videau P."/>
            <person name="Saw J.H."/>
            <person name="Strangman W.K."/>
            <person name="Ushijima B."/>
        </authorList>
    </citation>
    <scope>NUCLEOTIDE SEQUENCE [LARGE SCALE GENOMIC DNA]</scope>
    <source>
        <strain evidence="1 2">P94</strain>
    </source>
</reference>
<dbReference type="RefSeq" id="WP_211010854.1">
    <property type="nucleotide sequence ID" value="NZ_JASJUT010000003.1"/>
</dbReference>
<comment type="caution">
    <text evidence="1">The sequence shown here is derived from an EMBL/GenBank/DDBJ whole genome shotgun (WGS) entry which is preliminary data.</text>
</comment>
<protein>
    <submittedName>
        <fullName evidence="1">PD-(D/E)XK nuclease family protein</fullName>
    </submittedName>
</protein>
<gene>
    <name evidence="1" type="ORF">QNM18_10310</name>
</gene>
<proteinExistence type="predicted"/>
<name>A0ABT7EK47_9GAMM</name>
<dbReference type="Proteomes" id="UP001231915">
    <property type="component" value="Unassembled WGS sequence"/>
</dbReference>
<organism evidence="1 2">
    <name type="scientific">Pseudoalteromonas obscura</name>
    <dbReference type="NCBI Taxonomy" id="3048491"/>
    <lineage>
        <taxon>Bacteria</taxon>
        <taxon>Pseudomonadati</taxon>
        <taxon>Pseudomonadota</taxon>
        <taxon>Gammaproteobacteria</taxon>
        <taxon>Alteromonadales</taxon>
        <taxon>Pseudoalteromonadaceae</taxon>
        <taxon>Pseudoalteromonas</taxon>
    </lineage>
</organism>
<sequence length="431" mass="50563">MSTQTLKALCNLVIDKDFQALTSRCEQNSVLELFSLDENRKSAVLAWLLDPMAGHQQGDYFLRALLNHVYSCASDEQLELFPSAFELASSSFCQTKVMTELQANSARIDLALLDPNQELLIIIERKDGSKLHNDQLKKYANWAEKNYSGWKKVYILSDSHFQHHGAQYDKRYVKVDDTWLQDALRDLFDRALLTSKHEHQLKDLYHYVFGTWSEKTDPYYQGRSKLLKQVSAGHCELIRQLESEFIKVGTRRCALITVTPAMFFGKILPAKQKYDDDTLQKALIVQKHHNVFEQLHGLNEFDLFNEWIKKTFPNFVTEIYSDSVICMLKKHRPASGYWPYYLDFERKKSDDNEIYYTLTIHVCRKGLKSHHELAEQVAESYEMKRQSNWRFRHLSLIERFDSLDFNEQSDVFLAVVELEKRLTPYNVLENQ</sequence>
<dbReference type="InterPro" id="IPR029470">
    <property type="entry name" value="PDDEXK_4"/>
</dbReference>
<evidence type="ECO:0000313" key="1">
    <source>
        <dbReference type="EMBL" id="MDK2595436.1"/>
    </source>
</evidence>
<dbReference type="Pfam" id="PF14281">
    <property type="entry name" value="PDDEXK_4"/>
    <property type="match status" value="1"/>
</dbReference>